<reference evidence="1" key="1">
    <citation type="submission" date="2021-12" db="EMBL/GenBank/DDBJ databases">
        <authorList>
            <person name="King R."/>
        </authorList>
    </citation>
    <scope>NUCLEOTIDE SEQUENCE</scope>
</reference>
<accession>A0A9P0BD47</accession>
<keyword evidence="2" id="KW-1185">Reference proteome</keyword>
<protein>
    <submittedName>
        <fullName evidence="1">Uncharacterized protein</fullName>
    </submittedName>
</protein>
<name>A0A9P0BD47_BRAAE</name>
<dbReference type="Proteomes" id="UP001154078">
    <property type="component" value="Chromosome 7"/>
</dbReference>
<dbReference type="OrthoDB" id="6781302at2759"/>
<sequence length="154" mass="18395">MHENIERAMRSAVSIDNFDEFVRIVQRSREQLHVEKQEIFREWKSKKRINTNRQKVMEDANTQKLGIAPNVLLQDIVEVKFVKGKRELFYKTSFESDQYEEFDFLQKKVCFTPTTPSYKMYLSRYKYSEISYYNQGPITKNEKHQSSCVLAKSS</sequence>
<evidence type="ECO:0000313" key="2">
    <source>
        <dbReference type="Proteomes" id="UP001154078"/>
    </source>
</evidence>
<dbReference type="EMBL" id="OV121138">
    <property type="protein sequence ID" value="CAH0560537.1"/>
    <property type="molecule type" value="Genomic_DNA"/>
</dbReference>
<proteinExistence type="predicted"/>
<gene>
    <name evidence="1" type="ORF">MELIAE_LOCUS10272</name>
</gene>
<dbReference type="AlphaFoldDB" id="A0A9P0BD47"/>
<organism evidence="1 2">
    <name type="scientific">Brassicogethes aeneus</name>
    <name type="common">Rape pollen beetle</name>
    <name type="synonym">Meligethes aeneus</name>
    <dbReference type="NCBI Taxonomy" id="1431903"/>
    <lineage>
        <taxon>Eukaryota</taxon>
        <taxon>Metazoa</taxon>
        <taxon>Ecdysozoa</taxon>
        <taxon>Arthropoda</taxon>
        <taxon>Hexapoda</taxon>
        <taxon>Insecta</taxon>
        <taxon>Pterygota</taxon>
        <taxon>Neoptera</taxon>
        <taxon>Endopterygota</taxon>
        <taxon>Coleoptera</taxon>
        <taxon>Polyphaga</taxon>
        <taxon>Cucujiformia</taxon>
        <taxon>Nitidulidae</taxon>
        <taxon>Meligethinae</taxon>
        <taxon>Brassicogethes</taxon>
    </lineage>
</organism>
<evidence type="ECO:0000313" key="1">
    <source>
        <dbReference type="EMBL" id="CAH0560537.1"/>
    </source>
</evidence>